<evidence type="ECO:0000313" key="3">
    <source>
        <dbReference type="Proteomes" id="UP000298663"/>
    </source>
</evidence>
<evidence type="ECO:0000313" key="2">
    <source>
        <dbReference type="EMBL" id="TMS32688.1"/>
    </source>
</evidence>
<keyword evidence="1" id="KW-0812">Transmembrane</keyword>
<keyword evidence="3" id="KW-1185">Reference proteome</keyword>
<sequence>MVDLRVIKENRICCNSTMNFRAVYRRIEAISTCFHDSSDASSREDNNLGMAGVVICLSIFVISCARFEALKRDVSGQVEGRCGTVSCADFEAFS</sequence>
<feature type="transmembrane region" description="Helical" evidence="1">
    <location>
        <begin position="48"/>
        <end position="67"/>
    </location>
</feature>
<keyword evidence="1" id="KW-1133">Transmembrane helix</keyword>
<evidence type="ECO:0000256" key="1">
    <source>
        <dbReference type="SAM" id="Phobius"/>
    </source>
</evidence>
<dbReference type="Proteomes" id="UP000298663">
    <property type="component" value="Unassembled WGS sequence"/>
</dbReference>
<reference evidence="2 3" key="2">
    <citation type="journal article" date="2019" name="G3 (Bethesda)">
        <title>Hybrid Assembly of the Genome of the Entomopathogenic Nematode Steinernema carpocapsae Identifies the X-Chromosome.</title>
        <authorList>
            <person name="Serra L."/>
            <person name="Macchietto M."/>
            <person name="Macias-Munoz A."/>
            <person name="McGill C.J."/>
            <person name="Rodriguez I.M."/>
            <person name="Rodriguez B."/>
            <person name="Murad R."/>
            <person name="Mortazavi A."/>
        </authorList>
    </citation>
    <scope>NUCLEOTIDE SEQUENCE [LARGE SCALE GENOMIC DNA]</scope>
    <source>
        <strain evidence="2 3">ALL</strain>
    </source>
</reference>
<name>A0A4U8UMJ0_STECR</name>
<organism evidence="2 3">
    <name type="scientific">Steinernema carpocapsae</name>
    <name type="common">Entomopathogenic nematode</name>
    <dbReference type="NCBI Taxonomy" id="34508"/>
    <lineage>
        <taxon>Eukaryota</taxon>
        <taxon>Metazoa</taxon>
        <taxon>Ecdysozoa</taxon>
        <taxon>Nematoda</taxon>
        <taxon>Chromadorea</taxon>
        <taxon>Rhabditida</taxon>
        <taxon>Tylenchina</taxon>
        <taxon>Panagrolaimomorpha</taxon>
        <taxon>Strongyloidoidea</taxon>
        <taxon>Steinernematidae</taxon>
        <taxon>Steinernema</taxon>
    </lineage>
</organism>
<keyword evidence="1" id="KW-0472">Membrane</keyword>
<protein>
    <submittedName>
        <fullName evidence="2">Uncharacterized protein</fullName>
    </submittedName>
</protein>
<comment type="caution">
    <text evidence="2">The sequence shown here is derived from an EMBL/GenBank/DDBJ whole genome shotgun (WGS) entry which is preliminary data.</text>
</comment>
<proteinExistence type="predicted"/>
<dbReference type="AlphaFoldDB" id="A0A4U8UMJ0"/>
<gene>
    <name evidence="2" type="ORF">L596_000496</name>
</gene>
<accession>A0A4U8UMJ0</accession>
<dbReference type="EMBL" id="AZBU02000001">
    <property type="protein sequence ID" value="TMS32688.1"/>
    <property type="molecule type" value="Genomic_DNA"/>
</dbReference>
<reference evidence="2 3" key="1">
    <citation type="journal article" date="2015" name="Genome Biol.">
        <title>Comparative genomics of Steinernema reveals deeply conserved gene regulatory networks.</title>
        <authorList>
            <person name="Dillman A.R."/>
            <person name="Macchietto M."/>
            <person name="Porter C.F."/>
            <person name="Rogers A."/>
            <person name="Williams B."/>
            <person name="Antoshechkin I."/>
            <person name="Lee M.M."/>
            <person name="Goodwin Z."/>
            <person name="Lu X."/>
            <person name="Lewis E.E."/>
            <person name="Goodrich-Blair H."/>
            <person name="Stock S.P."/>
            <person name="Adams B.J."/>
            <person name="Sternberg P.W."/>
            <person name="Mortazavi A."/>
        </authorList>
    </citation>
    <scope>NUCLEOTIDE SEQUENCE [LARGE SCALE GENOMIC DNA]</scope>
    <source>
        <strain evidence="2 3">ALL</strain>
    </source>
</reference>